<keyword evidence="3" id="KW-1185">Reference proteome</keyword>
<evidence type="ECO:0000313" key="3">
    <source>
        <dbReference type="Proteomes" id="UP001367508"/>
    </source>
</evidence>
<dbReference type="Proteomes" id="UP001367508">
    <property type="component" value="Unassembled WGS sequence"/>
</dbReference>
<sequence>MRPKASALMALSQALIVLASLQGVSSPQLSPPQPLGLSYQVESQTSECGLYLTNTLCTIVPSYSFTYFCGQPSWCSFRMQPCKPLQLLVASSLWEFSSFRMLFDSFVPFSSISVVSFEHRNHWSPLTSPFALLLSFWNFHKPNLSSYLEKSFEPLCEIGLEHEKQHGIELTNPQAHAHQLGSGTQRT</sequence>
<accession>A0AAN9QK56</accession>
<protein>
    <submittedName>
        <fullName evidence="2">Uncharacterized protein</fullName>
    </submittedName>
</protein>
<feature type="chain" id="PRO_5042987675" evidence="1">
    <location>
        <begin position="27"/>
        <end position="187"/>
    </location>
</feature>
<comment type="caution">
    <text evidence="2">The sequence shown here is derived from an EMBL/GenBank/DDBJ whole genome shotgun (WGS) entry which is preliminary data.</text>
</comment>
<dbReference type="EMBL" id="JAYMYQ010000004">
    <property type="protein sequence ID" value="KAK7338417.1"/>
    <property type="molecule type" value="Genomic_DNA"/>
</dbReference>
<organism evidence="2 3">
    <name type="scientific">Canavalia gladiata</name>
    <name type="common">Sword bean</name>
    <name type="synonym">Dolichos gladiatus</name>
    <dbReference type="NCBI Taxonomy" id="3824"/>
    <lineage>
        <taxon>Eukaryota</taxon>
        <taxon>Viridiplantae</taxon>
        <taxon>Streptophyta</taxon>
        <taxon>Embryophyta</taxon>
        <taxon>Tracheophyta</taxon>
        <taxon>Spermatophyta</taxon>
        <taxon>Magnoliopsida</taxon>
        <taxon>eudicotyledons</taxon>
        <taxon>Gunneridae</taxon>
        <taxon>Pentapetalae</taxon>
        <taxon>rosids</taxon>
        <taxon>fabids</taxon>
        <taxon>Fabales</taxon>
        <taxon>Fabaceae</taxon>
        <taxon>Papilionoideae</taxon>
        <taxon>50 kb inversion clade</taxon>
        <taxon>NPAAA clade</taxon>
        <taxon>indigoferoid/millettioid clade</taxon>
        <taxon>Phaseoleae</taxon>
        <taxon>Canavalia</taxon>
    </lineage>
</organism>
<dbReference type="AlphaFoldDB" id="A0AAN9QK56"/>
<evidence type="ECO:0000313" key="2">
    <source>
        <dbReference type="EMBL" id="KAK7338417.1"/>
    </source>
</evidence>
<reference evidence="2 3" key="1">
    <citation type="submission" date="2024-01" db="EMBL/GenBank/DDBJ databases">
        <title>The genomes of 5 underutilized Papilionoideae crops provide insights into root nodulation and disease resistanc.</title>
        <authorList>
            <person name="Jiang F."/>
        </authorList>
    </citation>
    <scope>NUCLEOTIDE SEQUENCE [LARGE SCALE GENOMIC DNA]</scope>
    <source>
        <strain evidence="2">LVBAO_FW01</strain>
        <tissue evidence="2">Leaves</tissue>
    </source>
</reference>
<evidence type="ECO:0000256" key="1">
    <source>
        <dbReference type="SAM" id="SignalP"/>
    </source>
</evidence>
<keyword evidence="1" id="KW-0732">Signal</keyword>
<name>A0AAN9QK56_CANGL</name>
<gene>
    <name evidence="2" type="ORF">VNO77_19025</name>
</gene>
<proteinExistence type="predicted"/>
<feature type="signal peptide" evidence="1">
    <location>
        <begin position="1"/>
        <end position="26"/>
    </location>
</feature>